<comment type="caution">
    <text evidence="2">The sequence shown here is derived from an EMBL/GenBank/DDBJ whole genome shotgun (WGS) entry which is preliminary data.</text>
</comment>
<gene>
    <name evidence="2" type="ORF">ACFQ2V_11925</name>
</gene>
<evidence type="ECO:0000313" key="2">
    <source>
        <dbReference type="EMBL" id="MFD1055016.1"/>
    </source>
</evidence>
<proteinExistence type="predicted"/>
<evidence type="ECO:0000256" key="1">
    <source>
        <dbReference type="SAM" id="MobiDB-lite"/>
    </source>
</evidence>
<keyword evidence="3" id="KW-1185">Reference proteome</keyword>
<reference evidence="3" key="1">
    <citation type="journal article" date="2019" name="Int. J. Syst. Evol. Microbiol.">
        <title>The Global Catalogue of Microorganisms (GCM) 10K type strain sequencing project: providing services to taxonomists for standard genome sequencing and annotation.</title>
        <authorList>
            <consortium name="The Broad Institute Genomics Platform"/>
            <consortium name="The Broad Institute Genome Sequencing Center for Infectious Disease"/>
            <person name="Wu L."/>
            <person name="Ma J."/>
        </authorList>
    </citation>
    <scope>NUCLEOTIDE SEQUENCE [LARGE SCALE GENOMIC DNA]</scope>
    <source>
        <strain evidence="3">CCUG 57508</strain>
    </source>
</reference>
<sequence length="74" mass="7931">MKKKVTLAYPYSELRSDGKVKKHHDADTTVTLDRAEANRLLHEGLARVPDDADEPSGSEDHSDAGSGDADPNGA</sequence>
<accession>A0ABW3MWN5</accession>
<name>A0ABW3MWN5_9MICO</name>
<dbReference type="RefSeq" id="WP_386052920.1">
    <property type="nucleotide sequence ID" value="NZ_JBHTKH010000007.1"/>
</dbReference>
<organism evidence="2 3">
    <name type="scientific">Terrabacter terrigena</name>
    <dbReference type="NCBI Taxonomy" id="574718"/>
    <lineage>
        <taxon>Bacteria</taxon>
        <taxon>Bacillati</taxon>
        <taxon>Actinomycetota</taxon>
        <taxon>Actinomycetes</taxon>
        <taxon>Micrococcales</taxon>
        <taxon>Intrasporangiaceae</taxon>
        <taxon>Terrabacter</taxon>
    </lineage>
</organism>
<feature type="region of interest" description="Disordered" evidence="1">
    <location>
        <begin position="44"/>
        <end position="74"/>
    </location>
</feature>
<dbReference type="Proteomes" id="UP001597046">
    <property type="component" value="Unassembled WGS sequence"/>
</dbReference>
<protein>
    <recommendedName>
        <fullName evidence="4">Multidrug transporter</fullName>
    </recommendedName>
</protein>
<evidence type="ECO:0000313" key="3">
    <source>
        <dbReference type="Proteomes" id="UP001597046"/>
    </source>
</evidence>
<dbReference type="EMBL" id="JBHTKH010000007">
    <property type="protein sequence ID" value="MFD1055016.1"/>
    <property type="molecule type" value="Genomic_DNA"/>
</dbReference>
<evidence type="ECO:0008006" key="4">
    <source>
        <dbReference type="Google" id="ProtNLM"/>
    </source>
</evidence>